<dbReference type="PANTHER" id="PTHR43750:SF3">
    <property type="entry name" value="UDP-GLUCOSE 6-DEHYDROGENASE TUAD"/>
    <property type="match status" value="1"/>
</dbReference>
<comment type="pathway">
    <text evidence="1">Nucleotide-sugar biosynthesis; UDP-alpha-D-glucuronate biosynthesis; UDP-alpha-D-glucuronate from UDP-alpha-D-glucose: step 1/1.</text>
</comment>
<feature type="domain" description="UDP-glucose/GDP-mannose dehydrogenase C-terminal" evidence="8">
    <location>
        <begin position="302"/>
        <end position="405"/>
    </location>
</feature>
<evidence type="ECO:0000259" key="8">
    <source>
        <dbReference type="SMART" id="SM00984"/>
    </source>
</evidence>
<reference evidence="9 10" key="1">
    <citation type="submission" date="2024-10" db="EMBL/GenBank/DDBJ databases">
        <title>The Natural Products Discovery Center: Release of the First 8490 Sequenced Strains for Exploring Actinobacteria Biosynthetic Diversity.</title>
        <authorList>
            <person name="Kalkreuter E."/>
            <person name="Kautsar S.A."/>
            <person name="Yang D."/>
            <person name="Bader C.D."/>
            <person name="Teijaro C.N."/>
            <person name="Fluegel L."/>
            <person name="Davis C.M."/>
            <person name="Simpson J.R."/>
            <person name="Lauterbach L."/>
            <person name="Steele A.D."/>
            <person name="Gui C."/>
            <person name="Meng S."/>
            <person name="Li G."/>
            <person name="Viehrig K."/>
            <person name="Ye F."/>
            <person name="Su P."/>
            <person name="Kiefer A.F."/>
            <person name="Nichols A."/>
            <person name="Cepeda A.J."/>
            <person name="Yan W."/>
            <person name="Fan B."/>
            <person name="Jiang Y."/>
            <person name="Adhikari A."/>
            <person name="Zheng C.-J."/>
            <person name="Schuster L."/>
            <person name="Cowan T.M."/>
            <person name="Smanski M.J."/>
            <person name="Chevrette M.G."/>
            <person name="De Carvalho L.P.S."/>
            <person name="Shen B."/>
        </authorList>
    </citation>
    <scope>NUCLEOTIDE SEQUENCE [LARGE SCALE GENOMIC DNA]</scope>
    <source>
        <strain evidence="9 10">NPDC019275</strain>
    </source>
</reference>
<dbReference type="Pfam" id="PF03721">
    <property type="entry name" value="UDPG_MGDP_dh_N"/>
    <property type="match status" value="1"/>
</dbReference>
<evidence type="ECO:0000256" key="4">
    <source>
        <dbReference type="ARBA" id="ARBA00023002"/>
    </source>
</evidence>
<evidence type="ECO:0000256" key="1">
    <source>
        <dbReference type="ARBA" id="ARBA00004701"/>
    </source>
</evidence>
<evidence type="ECO:0000256" key="7">
    <source>
        <dbReference type="PIRNR" id="PIRNR000124"/>
    </source>
</evidence>
<dbReference type="NCBIfam" id="TIGR03026">
    <property type="entry name" value="NDP-sugDHase"/>
    <property type="match status" value="1"/>
</dbReference>
<dbReference type="EMBL" id="JBIRYO010000018">
    <property type="protein sequence ID" value="MFI2476667.1"/>
    <property type="molecule type" value="Genomic_DNA"/>
</dbReference>
<dbReference type="Proteomes" id="UP001611415">
    <property type="component" value="Unassembled WGS sequence"/>
</dbReference>
<dbReference type="RefSeq" id="WP_364827393.1">
    <property type="nucleotide sequence ID" value="NZ_JBFAYM010000027.1"/>
</dbReference>
<proteinExistence type="inferred from homology"/>
<dbReference type="InterPro" id="IPR036291">
    <property type="entry name" value="NAD(P)-bd_dom_sf"/>
</dbReference>
<evidence type="ECO:0000256" key="3">
    <source>
        <dbReference type="ARBA" id="ARBA00012954"/>
    </source>
</evidence>
<dbReference type="SUPFAM" id="SSF51735">
    <property type="entry name" value="NAD(P)-binding Rossmann-fold domains"/>
    <property type="match status" value="1"/>
</dbReference>
<dbReference type="InterPro" id="IPR017476">
    <property type="entry name" value="UDP-Glc/GDP-Man"/>
</dbReference>
<keyword evidence="5 7" id="KW-0520">NAD</keyword>
<dbReference type="InterPro" id="IPR028357">
    <property type="entry name" value="UDPglc_DH_bac"/>
</dbReference>
<gene>
    <name evidence="9" type="ORF">ACH49W_25065</name>
</gene>
<dbReference type="Gene3D" id="1.20.5.100">
    <property type="entry name" value="Cytochrome c1, transmembrane anchor, C-terminal"/>
    <property type="match status" value="1"/>
</dbReference>
<keyword evidence="4 7" id="KW-0560">Oxidoreductase</keyword>
<dbReference type="InterPro" id="IPR014026">
    <property type="entry name" value="UDP-Glc/GDP-Man_DH_dimer"/>
</dbReference>
<dbReference type="PIRSF" id="PIRSF000124">
    <property type="entry name" value="UDPglc_GDPman_dh"/>
    <property type="match status" value="1"/>
</dbReference>
<comment type="catalytic activity">
    <reaction evidence="6 7">
        <text>UDP-alpha-D-glucose + 2 NAD(+) + H2O = UDP-alpha-D-glucuronate + 2 NADH + 3 H(+)</text>
        <dbReference type="Rhea" id="RHEA:23596"/>
        <dbReference type="ChEBI" id="CHEBI:15377"/>
        <dbReference type="ChEBI" id="CHEBI:15378"/>
        <dbReference type="ChEBI" id="CHEBI:57540"/>
        <dbReference type="ChEBI" id="CHEBI:57945"/>
        <dbReference type="ChEBI" id="CHEBI:58052"/>
        <dbReference type="ChEBI" id="CHEBI:58885"/>
        <dbReference type="EC" id="1.1.1.22"/>
    </reaction>
</comment>
<comment type="similarity">
    <text evidence="2 7">Belongs to the UDP-glucose/GDP-mannose dehydrogenase family.</text>
</comment>
<comment type="caution">
    <text evidence="9">The sequence shown here is derived from an EMBL/GenBank/DDBJ whole genome shotgun (WGS) entry which is preliminary data.</text>
</comment>
<dbReference type="InterPro" id="IPR014027">
    <property type="entry name" value="UDP-Glc/GDP-Man_DH_C"/>
</dbReference>
<evidence type="ECO:0000256" key="2">
    <source>
        <dbReference type="ARBA" id="ARBA00006601"/>
    </source>
</evidence>
<dbReference type="InterPro" id="IPR036220">
    <property type="entry name" value="UDP-Glc/GDP-Man_DH_C_sf"/>
</dbReference>
<name>A0ABW7X6P4_9NOCA</name>
<organism evidence="9 10">
    <name type="scientific">Nocardia xishanensis</name>
    <dbReference type="NCBI Taxonomy" id="238964"/>
    <lineage>
        <taxon>Bacteria</taxon>
        <taxon>Bacillati</taxon>
        <taxon>Actinomycetota</taxon>
        <taxon>Actinomycetes</taxon>
        <taxon>Mycobacteriales</taxon>
        <taxon>Nocardiaceae</taxon>
        <taxon>Nocardia</taxon>
    </lineage>
</organism>
<evidence type="ECO:0000313" key="9">
    <source>
        <dbReference type="EMBL" id="MFI2476667.1"/>
    </source>
</evidence>
<keyword evidence="10" id="KW-1185">Reference proteome</keyword>
<dbReference type="Gene3D" id="3.40.50.720">
    <property type="entry name" value="NAD(P)-binding Rossmann-like Domain"/>
    <property type="match status" value="2"/>
</dbReference>
<dbReference type="PIRSF" id="PIRSF500134">
    <property type="entry name" value="UDPglc_DH_bac"/>
    <property type="match status" value="1"/>
</dbReference>
<dbReference type="SUPFAM" id="SSF48179">
    <property type="entry name" value="6-phosphogluconate dehydrogenase C-terminal domain-like"/>
    <property type="match status" value="1"/>
</dbReference>
<dbReference type="SUPFAM" id="SSF52413">
    <property type="entry name" value="UDP-glucose/GDP-mannose dehydrogenase C-terminal domain"/>
    <property type="match status" value="1"/>
</dbReference>
<accession>A0ABW7X6P4</accession>
<protein>
    <recommendedName>
        <fullName evidence="3 7">UDP-glucose 6-dehydrogenase</fullName>
        <ecNumber evidence="3 7">1.1.1.22</ecNumber>
    </recommendedName>
</protein>
<sequence>MQVAVIGMGYVGLTAALGLAESGHDVLGIDHDEHRVALLRERCCPFHEPDVAEALLTTTVTFRRALDVPVDAVIIAVSAPLDASGAVDLANVQSVLAELLSAGSLPELVVVKSTIPPGTSEGWAARFPALRRVYAHNPEFLNQGRALADWQAPDRIVLGLWNGELLPLLGALYHDKTAPRVVVGPTEAEAVKYASNAFLATKISFANEIANFCGEHGIDVDAVLGGVALDPRMGRGFWRPGIGYGDSCLGKDVTALTRFARRRGRPMTMLESVAEVNDRQLRLPIEIVAHETAAGAPPPEVAVLGLLYEPGSDDMRAAPSRTVVPGLAAIAADVRVWDPVLSQQVFADLFPGVRRTAGLKEAVLDASVVLVLTEFPEVLAIDWTALAQLARPDCLVVDAKNALERSDVEAAGLRYRGVGRAGGGRGAAAAEQDVDAK</sequence>
<dbReference type="Pfam" id="PF03720">
    <property type="entry name" value="UDPG_MGDP_dh_C"/>
    <property type="match status" value="1"/>
</dbReference>
<dbReference type="EC" id="1.1.1.22" evidence="3 7"/>
<dbReference type="PANTHER" id="PTHR43750">
    <property type="entry name" value="UDP-GLUCOSE 6-DEHYDROGENASE TUAD"/>
    <property type="match status" value="1"/>
</dbReference>
<dbReference type="InterPro" id="IPR001732">
    <property type="entry name" value="UDP-Glc/GDP-Man_DH_N"/>
</dbReference>
<dbReference type="SMART" id="SM00984">
    <property type="entry name" value="UDPG_MGDP_dh_C"/>
    <property type="match status" value="1"/>
</dbReference>
<dbReference type="Pfam" id="PF00984">
    <property type="entry name" value="UDPG_MGDP_dh"/>
    <property type="match status" value="1"/>
</dbReference>
<dbReference type="InterPro" id="IPR008927">
    <property type="entry name" value="6-PGluconate_DH-like_C_sf"/>
</dbReference>
<evidence type="ECO:0000256" key="6">
    <source>
        <dbReference type="ARBA" id="ARBA00047473"/>
    </source>
</evidence>
<evidence type="ECO:0000313" key="10">
    <source>
        <dbReference type="Proteomes" id="UP001611415"/>
    </source>
</evidence>
<evidence type="ECO:0000256" key="5">
    <source>
        <dbReference type="ARBA" id="ARBA00023027"/>
    </source>
</evidence>